<gene>
    <name evidence="9" type="primary">folD</name>
    <name evidence="12" type="ORF">COU08_01960</name>
</gene>
<dbReference type="InterPro" id="IPR036291">
    <property type="entry name" value="NAD(P)-bd_dom_sf"/>
</dbReference>
<evidence type="ECO:0000259" key="11">
    <source>
        <dbReference type="Pfam" id="PF02882"/>
    </source>
</evidence>
<dbReference type="SUPFAM" id="SSF53223">
    <property type="entry name" value="Aminoacid dehydrogenase-like, N-terminal domain"/>
    <property type="match status" value="1"/>
</dbReference>
<feature type="domain" description="Tetrahydrofolate dehydrogenase/cyclohydrolase NAD(P)-binding" evidence="11">
    <location>
        <begin position="135"/>
        <end position="291"/>
    </location>
</feature>
<dbReference type="Pfam" id="PF00763">
    <property type="entry name" value="THF_DHG_CYH"/>
    <property type="match status" value="1"/>
</dbReference>
<comment type="caution">
    <text evidence="12">The sequence shown here is derived from an EMBL/GenBank/DDBJ whole genome shotgun (WGS) entry which is preliminary data.</text>
</comment>
<feature type="binding site" evidence="9">
    <location>
        <begin position="160"/>
        <end position="162"/>
    </location>
    <ligand>
        <name>NADP(+)</name>
        <dbReference type="ChEBI" id="CHEBI:58349"/>
    </ligand>
</feature>
<dbReference type="InterPro" id="IPR020631">
    <property type="entry name" value="THF_DH/CycHdrlase_NAD-bd_dom"/>
</dbReference>
<dbReference type="GO" id="GO:0004477">
    <property type="term" value="F:methenyltetrahydrofolate cyclohydrolase activity"/>
    <property type="evidence" value="ECO:0007669"/>
    <property type="project" value="UniProtKB-UniRule"/>
</dbReference>
<comment type="catalytic activity">
    <reaction evidence="9">
        <text>(6R)-5,10-methenyltetrahydrofolate + H2O = (6R)-10-formyltetrahydrofolate + H(+)</text>
        <dbReference type="Rhea" id="RHEA:23700"/>
        <dbReference type="ChEBI" id="CHEBI:15377"/>
        <dbReference type="ChEBI" id="CHEBI:15378"/>
        <dbReference type="ChEBI" id="CHEBI:57455"/>
        <dbReference type="ChEBI" id="CHEBI:195366"/>
        <dbReference type="EC" id="3.5.4.9"/>
    </reaction>
</comment>
<dbReference type="InterPro" id="IPR000672">
    <property type="entry name" value="THF_DH/CycHdrlase"/>
</dbReference>
<dbReference type="EC" id="3.5.4.9" evidence="9"/>
<comment type="pathway">
    <text evidence="9">One-carbon metabolism; tetrahydrofolate interconversion.</text>
</comment>
<dbReference type="EC" id="1.5.1.5" evidence="9"/>
<dbReference type="HAMAP" id="MF_01576">
    <property type="entry name" value="THF_DHG_CYH"/>
    <property type="match status" value="1"/>
</dbReference>
<evidence type="ECO:0000256" key="2">
    <source>
        <dbReference type="ARBA" id="ARBA00022563"/>
    </source>
</evidence>
<comment type="catalytic activity">
    <reaction evidence="9">
        <text>(6R)-5,10-methylene-5,6,7,8-tetrahydrofolate + NADP(+) = (6R)-5,10-methenyltetrahydrofolate + NADPH</text>
        <dbReference type="Rhea" id="RHEA:22812"/>
        <dbReference type="ChEBI" id="CHEBI:15636"/>
        <dbReference type="ChEBI" id="CHEBI:57455"/>
        <dbReference type="ChEBI" id="CHEBI:57783"/>
        <dbReference type="ChEBI" id="CHEBI:58349"/>
        <dbReference type="EC" id="1.5.1.5"/>
    </reaction>
</comment>
<keyword evidence="4 9" id="KW-0378">Hydrolase</keyword>
<evidence type="ECO:0000256" key="1">
    <source>
        <dbReference type="ARBA" id="ARBA00011738"/>
    </source>
</evidence>
<comment type="function">
    <text evidence="9">Catalyzes the oxidation of 5,10-methylenetetrahydrofolate to 5,10-methenyltetrahydrofolate and then the hydrolysis of 5,10-methenyltetrahydrofolate to 10-formyltetrahydrofolate.</text>
</comment>
<dbReference type="CDD" id="cd01080">
    <property type="entry name" value="NAD_bind_m-THF_DH_Cyclohyd"/>
    <property type="match status" value="1"/>
</dbReference>
<dbReference type="InterPro" id="IPR020630">
    <property type="entry name" value="THF_DH/CycHdrlase_cat_dom"/>
</dbReference>
<feature type="domain" description="Tetrahydrofolate dehydrogenase/cyclohydrolase catalytic" evidence="10">
    <location>
        <begin position="4"/>
        <end position="115"/>
    </location>
</feature>
<protein>
    <recommendedName>
        <fullName evidence="9">Bifunctional protein FolD</fullName>
    </recommendedName>
    <domain>
        <recommendedName>
            <fullName evidence="9">Methylenetetrahydrofolate dehydrogenase</fullName>
            <ecNumber evidence="9">1.5.1.5</ecNumber>
        </recommendedName>
    </domain>
    <domain>
        <recommendedName>
            <fullName evidence="9">Methenyltetrahydrofolate cyclohydrolase</fullName>
            <ecNumber evidence="9">3.5.4.9</ecNumber>
        </recommendedName>
    </domain>
</protein>
<comment type="similarity">
    <text evidence="9">Belongs to the tetrahydrofolate dehydrogenase/cyclohydrolase family.</text>
</comment>
<dbReference type="InterPro" id="IPR020867">
    <property type="entry name" value="THF_DH/CycHdrlase_CS"/>
</dbReference>
<evidence type="ECO:0000256" key="8">
    <source>
        <dbReference type="ARBA" id="ARBA00023268"/>
    </source>
</evidence>
<name>A0A2M6WIG5_9BACT</name>
<evidence type="ECO:0000259" key="10">
    <source>
        <dbReference type="Pfam" id="PF00763"/>
    </source>
</evidence>
<evidence type="ECO:0000256" key="3">
    <source>
        <dbReference type="ARBA" id="ARBA00022755"/>
    </source>
</evidence>
<evidence type="ECO:0000313" key="13">
    <source>
        <dbReference type="Proteomes" id="UP000228635"/>
    </source>
</evidence>
<keyword evidence="6 9" id="KW-0368">Histidine biosynthesis</keyword>
<comment type="caution">
    <text evidence="9">Lacks conserved residue(s) required for the propagation of feature annotation.</text>
</comment>
<keyword evidence="9" id="KW-0521">NADP</keyword>
<dbReference type="GO" id="GO:0005829">
    <property type="term" value="C:cytosol"/>
    <property type="evidence" value="ECO:0007669"/>
    <property type="project" value="TreeGrafter"/>
</dbReference>
<proteinExistence type="inferred from homology"/>
<keyword evidence="9" id="KW-0028">Amino-acid biosynthesis</keyword>
<keyword evidence="5 9" id="KW-0560">Oxidoreductase</keyword>
<dbReference type="Gene3D" id="3.40.50.720">
    <property type="entry name" value="NAD(P)-binding Rossmann-like Domain"/>
    <property type="match status" value="1"/>
</dbReference>
<organism evidence="12 13">
    <name type="scientific">Candidatus Harrisonbacteria bacterium CG10_big_fil_rev_8_21_14_0_10_42_17</name>
    <dbReference type="NCBI Taxonomy" id="1974584"/>
    <lineage>
        <taxon>Bacteria</taxon>
        <taxon>Candidatus Harrisoniibacteriota</taxon>
    </lineage>
</organism>
<dbReference type="GO" id="GO:0004488">
    <property type="term" value="F:methylenetetrahydrofolate dehydrogenase (NADP+) activity"/>
    <property type="evidence" value="ECO:0007669"/>
    <property type="project" value="UniProtKB-UniRule"/>
</dbReference>
<dbReference type="PANTHER" id="PTHR48099">
    <property type="entry name" value="C-1-TETRAHYDROFOLATE SYNTHASE, CYTOPLASMIC-RELATED"/>
    <property type="match status" value="1"/>
</dbReference>
<dbReference type="PANTHER" id="PTHR48099:SF6">
    <property type="entry name" value="METHENYL TETRAHYDROFOLATE CYCLOHYDROLASE _ NADP-DEPENDENT METHYLENE H4F DEHYDROGENASE"/>
    <property type="match status" value="1"/>
</dbReference>
<evidence type="ECO:0000256" key="6">
    <source>
        <dbReference type="ARBA" id="ARBA00023102"/>
    </source>
</evidence>
<sequence length="292" mass="31453">MILLDGRMVRDKIKEALKKKVVSLDFVPKLLIIDVGGYKETLAYVNQKKIFGDSIGVAVDHKIFTEDAGEDAVVACVEEANTDPEVLGIIVQLPLPDGYDEQKILDTVVPQKDIDGLTTFNMTALYEGKKPYFVPATARGVMELLDFYTITTQGKAVIIGSSNLTGRPIAKLLENKGMNVVVCDSETKDIEVVARDADILVSATGVPHLVNRNFVKTGQVIIDVGYALKPARQSPDGGSLMVGGEENEVLKVYGDVDFEDVKDVISAITPVPGGVGPMTVAGLFENLLSTVK</sequence>
<dbReference type="GO" id="GO:0000105">
    <property type="term" value="P:L-histidine biosynthetic process"/>
    <property type="evidence" value="ECO:0007669"/>
    <property type="project" value="UniProtKB-KW"/>
</dbReference>
<dbReference type="PROSITE" id="PS00767">
    <property type="entry name" value="THF_DHG_CYH_2"/>
    <property type="match status" value="1"/>
</dbReference>
<dbReference type="PRINTS" id="PR00085">
    <property type="entry name" value="THFDHDRGNASE"/>
</dbReference>
<keyword evidence="2 9" id="KW-0554">One-carbon metabolism</keyword>
<evidence type="ECO:0000256" key="5">
    <source>
        <dbReference type="ARBA" id="ARBA00023002"/>
    </source>
</evidence>
<keyword evidence="8 9" id="KW-0511">Multifunctional enzyme</keyword>
<accession>A0A2M6WIG5</accession>
<dbReference type="GO" id="GO:0035999">
    <property type="term" value="P:tetrahydrofolate interconversion"/>
    <property type="evidence" value="ECO:0007669"/>
    <property type="project" value="UniProtKB-UniRule"/>
</dbReference>
<reference evidence="13" key="1">
    <citation type="submission" date="2017-09" db="EMBL/GenBank/DDBJ databases">
        <title>Depth-based differentiation of microbial function through sediment-hosted aquifers and enrichment of novel symbionts in the deep terrestrial subsurface.</title>
        <authorList>
            <person name="Probst A.J."/>
            <person name="Ladd B."/>
            <person name="Jarett J.K."/>
            <person name="Geller-Mcgrath D.E."/>
            <person name="Sieber C.M.K."/>
            <person name="Emerson J.B."/>
            <person name="Anantharaman K."/>
            <person name="Thomas B.C."/>
            <person name="Malmstrom R."/>
            <person name="Stieglmeier M."/>
            <person name="Klingl A."/>
            <person name="Woyke T."/>
            <person name="Ryan C.M."/>
            <person name="Banfield J.F."/>
        </authorList>
    </citation>
    <scope>NUCLEOTIDE SEQUENCE [LARGE SCALE GENOMIC DNA]</scope>
</reference>
<evidence type="ECO:0000256" key="7">
    <source>
        <dbReference type="ARBA" id="ARBA00023167"/>
    </source>
</evidence>
<dbReference type="AlphaFoldDB" id="A0A2M6WIG5"/>
<evidence type="ECO:0000256" key="9">
    <source>
        <dbReference type="HAMAP-Rule" id="MF_01576"/>
    </source>
</evidence>
<dbReference type="Gene3D" id="3.40.50.10860">
    <property type="entry name" value="Leucine Dehydrogenase, chain A, domain 1"/>
    <property type="match status" value="1"/>
</dbReference>
<evidence type="ECO:0000313" key="12">
    <source>
        <dbReference type="EMBL" id="PIT92524.1"/>
    </source>
</evidence>
<dbReference type="Proteomes" id="UP000228635">
    <property type="component" value="Unassembled WGS sequence"/>
</dbReference>
<comment type="subunit">
    <text evidence="1 9">Homodimer.</text>
</comment>
<keyword evidence="7 9" id="KW-0486">Methionine biosynthesis</keyword>
<dbReference type="UniPathway" id="UPA00193"/>
<evidence type="ECO:0000256" key="4">
    <source>
        <dbReference type="ARBA" id="ARBA00022801"/>
    </source>
</evidence>
<dbReference type="InterPro" id="IPR046346">
    <property type="entry name" value="Aminoacid_DH-like_N_sf"/>
</dbReference>
<dbReference type="FunFam" id="3.40.50.10860:FF:000005">
    <property type="entry name" value="C-1-tetrahydrofolate synthase, cytoplasmic, putative"/>
    <property type="match status" value="1"/>
</dbReference>
<dbReference type="GO" id="GO:0009086">
    <property type="term" value="P:methionine biosynthetic process"/>
    <property type="evidence" value="ECO:0007669"/>
    <property type="project" value="UniProtKB-KW"/>
</dbReference>
<dbReference type="EMBL" id="PFBA01000016">
    <property type="protein sequence ID" value="PIT92524.1"/>
    <property type="molecule type" value="Genomic_DNA"/>
</dbReference>
<dbReference type="Pfam" id="PF02882">
    <property type="entry name" value="THF_DHG_CYH_C"/>
    <property type="match status" value="1"/>
</dbReference>
<dbReference type="SUPFAM" id="SSF51735">
    <property type="entry name" value="NAD(P)-binding Rossmann-fold domains"/>
    <property type="match status" value="1"/>
</dbReference>
<dbReference type="GO" id="GO:0006164">
    <property type="term" value="P:purine nucleotide biosynthetic process"/>
    <property type="evidence" value="ECO:0007669"/>
    <property type="project" value="UniProtKB-KW"/>
</dbReference>
<keyword evidence="3 9" id="KW-0658">Purine biosynthesis</keyword>